<dbReference type="SMART" id="SM00481">
    <property type="entry name" value="POLIIIAc"/>
    <property type="match status" value="1"/>
</dbReference>
<proteinExistence type="predicted"/>
<gene>
    <name evidence="2" type="ordered locus">TEPIRE1_1411</name>
</gene>
<dbReference type="CDD" id="cd07438">
    <property type="entry name" value="PHP_HisPPase_AMP"/>
    <property type="match status" value="1"/>
</dbReference>
<dbReference type="AlphaFoldDB" id="F4LUB5"/>
<reference evidence="3" key="1">
    <citation type="journal article" date="2013" name="Genome Announc.">
        <title>First genome sequence of a syntrophic acetate-oxidizing bacterium, Tepidanaerobacter acetatoxydans strain Re1.</title>
        <authorList>
            <person name="Manzoor S."/>
            <person name="Bongcam-Rudloff E."/>
            <person name="Schnurer A."/>
            <person name="Muller B."/>
        </authorList>
    </citation>
    <scope>NUCLEOTIDE SEQUENCE [LARGE SCALE GENOMIC DNA]</scope>
    <source>
        <strain evidence="3">Re1</strain>
    </source>
</reference>
<evidence type="ECO:0000313" key="3">
    <source>
        <dbReference type="Proteomes" id="UP000010802"/>
    </source>
</evidence>
<dbReference type="InterPro" id="IPR003141">
    <property type="entry name" value="Pol/His_phosphatase_N"/>
</dbReference>
<dbReference type="GO" id="GO:0035312">
    <property type="term" value="F:5'-3' DNA exonuclease activity"/>
    <property type="evidence" value="ECO:0007669"/>
    <property type="project" value="TreeGrafter"/>
</dbReference>
<dbReference type="STRING" id="1209989.TepRe1_1299"/>
<dbReference type="Proteomes" id="UP000010802">
    <property type="component" value="Chromosome"/>
</dbReference>
<dbReference type="eggNOG" id="COG0613">
    <property type="taxonomic scope" value="Bacteria"/>
</dbReference>
<dbReference type="InterPro" id="IPR004013">
    <property type="entry name" value="PHP_dom"/>
</dbReference>
<dbReference type="OrthoDB" id="9804333at2"/>
<dbReference type="InterPro" id="IPR016195">
    <property type="entry name" value="Pol/histidinol_Pase-like"/>
</dbReference>
<dbReference type="PANTHER" id="PTHR42924">
    <property type="entry name" value="EXONUCLEASE"/>
    <property type="match status" value="1"/>
</dbReference>
<feature type="domain" description="Polymerase/histidinol phosphatase N-terminal" evidence="1">
    <location>
        <begin position="3"/>
        <end position="69"/>
    </location>
</feature>
<organism evidence="2 3">
    <name type="scientific">Tepidanaerobacter acetatoxydans (strain DSM 21804 / JCM 16047 / Re1)</name>
    <dbReference type="NCBI Taxonomy" id="1209989"/>
    <lineage>
        <taxon>Bacteria</taxon>
        <taxon>Bacillati</taxon>
        <taxon>Bacillota</taxon>
        <taxon>Clostridia</taxon>
        <taxon>Thermosediminibacterales</taxon>
        <taxon>Tepidanaerobacteraceae</taxon>
        <taxon>Tepidanaerobacter</taxon>
    </lineage>
</organism>
<dbReference type="SUPFAM" id="SSF89550">
    <property type="entry name" value="PHP domain-like"/>
    <property type="match status" value="1"/>
</dbReference>
<sequence length="274" mass="30650">MCIDLHIHTTFSDGLLTPEQVVNKAIKLNLKAIAITDHDTVDGIRPALNKAKNYTEFEIVPGVELSTDWNSEEVHILGYYIDYNDSNLKTVLLSFQQKRMKRVDKIIARLKNMGIDISIEDVCAKSKGSSLGRPHIALVLVEKGYVCSVQEAFKDYLSKGKPAYVPKEKLTPFSAIDIIKQSSGIPVLAHPGLLEDDSIINELISYGIMGIEVIHKNHNKAQVDYYTRLALDNNLLLTGGSDSHGETPLLLGSFDVPLNYFYKLKAIKKFLQYE</sequence>
<name>F4LUB5_TEPAE</name>
<dbReference type="InterPro" id="IPR052018">
    <property type="entry name" value="PHP_domain"/>
</dbReference>
<dbReference type="PANTHER" id="PTHR42924:SF3">
    <property type="entry name" value="POLYMERASE_HISTIDINOL PHOSPHATASE N-TERMINAL DOMAIN-CONTAINING PROTEIN"/>
    <property type="match status" value="1"/>
</dbReference>
<dbReference type="KEGG" id="tae:TepiRe1_1411"/>
<dbReference type="Gene3D" id="3.20.20.140">
    <property type="entry name" value="Metal-dependent hydrolases"/>
    <property type="match status" value="1"/>
</dbReference>
<dbReference type="RefSeq" id="WP_013778368.1">
    <property type="nucleotide sequence ID" value="NC_015519.1"/>
</dbReference>
<accession>F4LUB5</accession>
<dbReference type="Gene3D" id="1.10.150.650">
    <property type="match status" value="1"/>
</dbReference>
<dbReference type="Pfam" id="PF02811">
    <property type="entry name" value="PHP"/>
    <property type="match status" value="1"/>
</dbReference>
<dbReference type="EMBL" id="HF563609">
    <property type="protein sequence ID" value="CDI40678.1"/>
    <property type="molecule type" value="Genomic_DNA"/>
</dbReference>
<protein>
    <submittedName>
        <fullName evidence="2">PHP domain protein</fullName>
    </submittedName>
</protein>
<dbReference type="HOGENOM" id="CLU_067347_1_0_9"/>
<evidence type="ECO:0000259" key="1">
    <source>
        <dbReference type="SMART" id="SM00481"/>
    </source>
</evidence>
<dbReference type="GO" id="GO:0004534">
    <property type="term" value="F:5'-3' RNA exonuclease activity"/>
    <property type="evidence" value="ECO:0007669"/>
    <property type="project" value="TreeGrafter"/>
</dbReference>
<keyword evidence="3" id="KW-1185">Reference proteome</keyword>
<dbReference type="KEGG" id="tep:TepRe1_1299"/>
<evidence type="ECO:0000313" key="2">
    <source>
        <dbReference type="EMBL" id="CDI40678.1"/>
    </source>
</evidence>